<dbReference type="EMBL" id="JBHUOG010000001">
    <property type="protein sequence ID" value="MFD2792923.1"/>
    <property type="molecule type" value="Genomic_DNA"/>
</dbReference>
<dbReference type="InterPro" id="IPR050390">
    <property type="entry name" value="C5-Methyltransferase"/>
</dbReference>
<dbReference type="PANTHER" id="PTHR10629">
    <property type="entry name" value="CYTOSINE-SPECIFIC METHYLTRANSFERASE"/>
    <property type="match status" value="1"/>
</dbReference>
<dbReference type="Gene3D" id="3.90.120.10">
    <property type="entry name" value="DNA Methylase, subunit A, domain 2"/>
    <property type="match status" value="1"/>
</dbReference>
<gene>
    <name evidence="8" type="ORF">ACFS27_05100</name>
</gene>
<dbReference type="GO" id="GO:0003886">
    <property type="term" value="F:DNA (cytosine-5-)-methyltransferase activity"/>
    <property type="evidence" value="ECO:0007669"/>
    <property type="project" value="UniProtKB-EC"/>
</dbReference>
<name>A0ABW5VRS6_9MICO</name>
<feature type="active site" evidence="5">
    <location>
        <position position="98"/>
    </location>
</feature>
<evidence type="ECO:0000256" key="7">
    <source>
        <dbReference type="RuleBase" id="RU000417"/>
    </source>
</evidence>
<evidence type="ECO:0000256" key="6">
    <source>
        <dbReference type="RuleBase" id="RU000416"/>
    </source>
</evidence>
<keyword evidence="3 5" id="KW-0949">S-adenosyl-L-methionine</keyword>
<dbReference type="InterPro" id="IPR031303">
    <property type="entry name" value="C5_meth_CS"/>
</dbReference>
<dbReference type="InterPro" id="IPR018117">
    <property type="entry name" value="C5_DNA_meth_AS"/>
</dbReference>
<sequence length="383" mass="41832">MRHLPTLPKGPSVIRTLDLFAGAGGLTSGLAAGSTRFSPVAAVEMDVAAAATYALNHGGRLRDGKIVGGDHVHAVGIEEWLDAGVVPEVDVVVGGPPCQGFSTLNRDGVGAERNLLWQRYAETVSRATPKYFVLENVPAFTKSEQFTVFAESFGRGGLLEDYTFESRVLNAADYGAFQARRRVVVLGWRKDTAPLTFPKTTSADVHPTVAEAFAGLNPVVEQIDLPTREVTFRGKTLPGAFRTHELHVTRRYEQLSLDRFSHIPEDGNRFNIPEHLLSACWKNHRSGTGDVMGRLHWNKPSVTIRTEFFKPEKGRYLHPVEDRAITHLEAAILQGYPLNYRWVGSKVAIARQIGNAVPIPLGKAIGTAIAEAVNSEATEKHAA</sequence>
<evidence type="ECO:0000313" key="9">
    <source>
        <dbReference type="Proteomes" id="UP001597479"/>
    </source>
</evidence>
<keyword evidence="2 5" id="KW-0808">Transferase</keyword>
<dbReference type="SUPFAM" id="SSF53335">
    <property type="entry name" value="S-adenosyl-L-methionine-dependent methyltransferases"/>
    <property type="match status" value="1"/>
</dbReference>
<dbReference type="Proteomes" id="UP001597479">
    <property type="component" value="Unassembled WGS sequence"/>
</dbReference>
<dbReference type="PRINTS" id="PR00105">
    <property type="entry name" value="C5METTRFRASE"/>
</dbReference>
<dbReference type="RefSeq" id="WP_377180762.1">
    <property type="nucleotide sequence ID" value="NZ_JBHUOG010000001.1"/>
</dbReference>
<evidence type="ECO:0000256" key="4">
    <source>
        <dbReference type="ARBA" id="ARBA00022747"/>
    </source>
</evidence>
<dbReference type="PROSITE" id="PS51679">
    <property type="entry name" value="SAM_MT_C5"/>
    <property type="match status" value="1"/>
</dbReference>
<comment type="catalytic activity">
    <reaction evidence="7">
        <text>a 2'-deoxycytidine in DNA + S-adenosyl-L-methionine = a 5-methyl-2'-deoxycytidine in DNA + S-adenosyl-L-homocysteine + H(+)</text>
        <dbReference type="Rhea" id="RHEA:13681"/>
        <dbReference type="Rhea" id="RHEA-COMP:11369"/>
        <dbReference type="Rhea" id="RHEA-COMP:11370"/>
        <dbReference type="ChEBI" id="CHEBI:15378"/>
        <dbReference type="ChEBI" id="CHEBI:57856"/>
        <dbReference type="ChEBI" id="CHEBI:59789"/>
        <dbReference type="ChEBI" id="CHEBI:85452"/>
        <dbReference type="ChEBI" id="CHEBI:85454"/>
        <dbReference type="EC" id="2.1.1.37"/>
    </reaction>
</comment>
<dbReference type="Gene3D" id="3.40.50.150">
    <property type="entry name" value="Vaccinia Virus protein VP39"/>
    <property type="match status" value="1"/>
</dbReference>
<evidence type="ECO:0000256" key="2">
    <source>
        <dbReference type="ARBA" id="ARBA00022679"/>
    </source>
</evidence>
<evidence type="ECO:0000256" key="5">
    <source>
        <dbReference type="PROSITE-ProRule" id="PRU01016"/>
    </source>
</evidence>
<keyword evidence="9" id="KW-1185">Reference proteome</keyword>
<evidence type="ECO:0000256" key="3">
    <source>
        <dbReference type="ARBA" id="ARBA00022691"/>
    </source>
</evidence>
<protein>
    <recommendedName>
        <fullName evidence="7">Cytosine-specific methyltransferase</fullName>
        <ecNumber evidence="7">2.1.1.37</ecNumber>
    </recommendedName>
</protein>
<evidence type="ECO:0000313" key="8">
    <source>
        <dbReference type="EMBL" id="MFD2792923.1"/>
    </source>
</evidence>
<organism evidence="8 9">
    <name type="scientific">Promicromonospora vindobonensis</name>
    <dbReference type="NCBI Taxonomy" id="195748"/>
    <lineage>
        <taxon>Bacteria</taxon>
        <taxon>Bacillati</taxon>
        <taxon>Actinomycetota</taxon>
        <taxon>Actinomycetes</taxon>
        <taxon>Micrococcales</taxon>
        <taxon>Promicromonosporaceae</taxon>
        <taxon>Promicromonospora</taxon>
    </lineage>
</organism>
<accession>A0ABW5VRS6</accession>
<keyword evidence="1 5" id="KW-0489">Methyltransferase</keyword>
<dbReference type="PANTHER" id="PTHR10629:SF52">
    <property type="entry name" value="DNA (CYTOSINE-5)-METHYLTRANSFERASE 1"/>
    <property type="match status" value="1"/>
</dbReference>
<dbReference type="EC" id="2.1.1.37" evidence="7"/>
<comment type="caution">
    <text evidence="8">The sequence shown here is derived from an EMBL/GenBank/DDBJ whole genome shotgun (WGS) entry which is preliminary data.</text>
</comment>
<evidence type="ECO:0000256" key="1">
    <source>
        <dbReference type="ARBA" id="ARBA00022603"/>
    </source>
</evidence>
<proteinExistence type="inferred from homology"/>
<dbReference type="InterPro" id="IPR029063">
    <property type="entry name" value="SAM-dependent_MTases_sf"/>
</dbReference>
<dbReference type="GO" id="GO:0032259">
    <property type="term" value="P:methylation"/>
    <property type="evidence" value="ECO:0007669"/>
    <property type="project" value="UniProtKB-KW"/>
</dbReference>
<comment type="similarity">
    <text evidence="5 6">Belongs to the class I-like SAM-binding methyltransferase superfamily. C5-methyltransferase family.</text>
</comment>
<dbReference type="InterPro" id="IPR001525">
    <property type="entry name" value="C5_MeTfrase"/>
</dbReference>
<dbReference type="PROSITE" id="PS00094">
    <property type="entry name" value="C5_MTASE_1"/>
    <property type="match status" value="1"/>
</dbReference>
<dbReference type="NCBIfam" id="TIGR00675">
    <property type="entry name" value="dcm"/>
    <property type="match status" value="1"/>
</dbReference>
<reference evidence="9" key="1">
    <citation type="journal article" date="2019" name="Int. J. Syst. Evol. Microbiol.">
        <title>The Global Catalogue of Microorganisms (GCM) 10K type strain sequencing project: providing services to taxonomists for standard genome sequencing and annotation.</title>
        <authorList>
            <consortium name="The Broad Institute Genomics Platform"/>
            <consortium name="The Broad Institute Genome Sequencing Center for Infectious Disease"/>
            <person name="Wu L."/>
            <person name="Ma J."/>
        </authorList>
    </citation>
    <scope>NUCLEOTIDE SEQUENCE [LARGE SCALE GENOMIC DNA]</scope>
    <source>
        <strain evidence="9">CCM 7044</strain>
    </source>
</reference>
<dbReference type="Pfam" id="PF00145">
    <property type="entry name" value="DNA_methylase"/>
    <property type="match status" value="1"/>
</dbReference>
<dbReference type="PROSITE" id="PS00095">
    <property type="entry name" value="C5_MTASE_2"/>
    <property type="match status" value="1"/>
</dbReference>
<keyword evidence="4" id="KW-0680">Restriction system</keyword>